<organism evidence="3 4">
    <name type="scientific">Rariglobus hedericola</name>
    <dbReference type="NCBI Taxonomy" id="2597822"/>
    <lineage>
        <taxon>Bacteria</taxon>
        <taxon>Pseudomonadati</taxon>
        <taxon>Verrucomicrobiota</taxon>
        <taxon>Opitutia</taxon>
        <taxon>Opitutales</taxon>
        <taxon>Opitutaceae</taxon>
        <taxon>Rariglobus</taxon>
    </lineage>
</organism>
<keyword evidence="1" id="KW-0812">Transmembrane</keyword>
<gene>
    <name evidence="3" type="ORF">FPL22_06325</name>
</gene>
<evidence type="ECO:0000313" key="4">
    <source>
        <dbReference type="Proteomes" id="UP000315648"/>
    </source>
</evidence>
<feature type="transmembrane region" description="Helical" evidence="1">
    <location>
        <begin position="339"/>
        <end position="359"/>
    </location>
</feature>
<keyword evidence="1" id="KW-1133">Transmembrane helix</keyword>
<evidence type="ECO:0000259" key="2">
    <source>
        <dbReference type="Pfam" id="PF07589"/>
    </source>
</evidence>
<reference evidence="3 4" key="1">
    <citation type="submission" date="2019-07" db="EMBL/GenBank/DDBJ databases">
        <title>Description of 53C-WASEF.</title>
        <authorList>
            <person name="Pitt A."/>
            <person name="Hahn M.W."/>
        </authorList>
    </citation>
    <scope>NUCLEOTIDE SEQUENCE [LARGE SCALE GENOMIC DNA]</scope>
    <source>
        <strain evidence="3 4">53C-WASEF</strain>
    </source>
</reference>
<protein>
    <submittedName>
        <fullName evidence="3">PEP-CTERM sorting domain-containing protein</fullName>
    </submittedName>
</protein>
<dbReference type="Proteomes" id="UP000315648">
    <property type="component" value="Unassembled WGS sequence"/>
</dbReference>
<proteinExistence type="predicted"/>
<dbReference type="EMBL" id="VMBG01000001">
    <property type="protein sequence ID" value="TSJ78915.1"/>
    <property type="molecule type" value="Genomic_DNA"/>
</dbReference>
<keyword evidence="4" id="KW-1185">Reference proteome</keyword>
<evidence type="ECO:0000256" key="1">
    <source>
        <dbReference type="SAM" id="Phobius"/>
    </source>
</evidence>
<keyword evidence="1" id="KW-0472">Membrane</keyword>
<dbReference type="AlphaFoldDB" id="A0A556QQK1"/>
<name>A0A556QQK1_9BACT</name>
<sequence length="372" mass="39057">MGSKTGIFNKMIRPVYLAGVLGLTLTGTVYAQFNPIGFEGSSTITNIPYSTSSGIPNGTPANTPYSYTFVDGNNIQSFKNSSAGTVDSDDGTGGTSAVPDYYKSPEFGWAINGYQATNNSSGTTNTPVWNSFNSSHTGNGMGDGIDYPGGGTGQNTQFSEAININQKFSPANGNLAAAPGLGDHFLDVYDVVGYTAQLSLNFQATTNDVFFVTLAFGGRDGGSENQKGYYRLIETGTGTVVFSGNTGYNGSTPITAGAGTPGVTQFETWTPNGSGASAASSSTNIGVTQRDWEYFKETYAVTAGTTYTLQILLPEELNFDMAIGSQYSYTPNIITNFSVVPEASTFGLAGVGMLGLLLATRRMKRRVLVAAK</sequence>
<dbReference type="Pfam" id="PF07589">
    <property type="entry name" value="PEP-CTERM"/>
    <property type="match status" value="1"/>
</dbReference>
<comment type="caution">
    <text evidence="3">The sequence shown here is derived from an EMBL/GenBank/DDBJ whole genome shotgun (WGS) entry which is preliminary data.</text>
</comment>
<evidence type="ECO:0000313" key="3">
    <source>
        <dbReference type="EMBL" id="TSJ78915.1"/>
    </source>
</evidence>
<feature type="domain" description="Ice-binding protein C-terminal" evidence="2">
    <location>
        <begin position="340"/>
        <end position="362"/>
    </location>
</feature>
<dbReference type="InterPro" id="IPR013424">
    <property type="entry name" value="Ice-binding_C"/>
</dbReference>
<accession>A0A556QQK1</accession>